<sequence>MDLNYLKQQIDKGTISKDSITVVRRDGELIDIHLLGEPISADEVSEVMDLESVLSEVFNLAPNFAPKV</sequence>
<dbReference type="EMBL" id="LT906454">
    <property type="protein sequence ID" value="SNV40010.1"/>
    <property type="molecule type" value="Genomic_DNA"/>
</dbReference>
<gene>
    <name evidence="1" type="ORF">SAMEA4504048_01077</name>
</gene>
<protein>
    <submittedName>
        <fullName evidence="1">Paratox</fullName>
    </submittedName>
</protein>
<reference evidence="1 2" key="1">
    <citation type="submission" date="2017-06" db="EMBL/GenBank/DDBJ databases">
        <authorList>
            <consortium name="Pathogen Informatics"/>
        </authorList>
    </citation>
    <scope>NUCLEOTIDE SEQUENCE [LARGE SCALE GENOMIC DNA]</scope>
    <source>
        <strain evidence="1 2">NCTC11291</strain>
    </source>
</reference>
<proteinExistence type="predicted"/>
<dbReference type="Pfam" id="PF24313">
    <property type="entry name" value="Paratox"/>
    <property type="match status" value="1"/>
</dbReference>
<accession>A0A239X0S7</accession>
<dbReference type="InterPro" id="IPR056220">
    <property type="entry name" value="Paratox-like"/>
</dbReference>
<dbReference type="CDD" id="cd19959">
    <property type="entry name" value="paratox"/>
    <property type="match status" value="1"/>
</dbReference>
<dbReference type="RefSeq" id="WP_095122546.1">
    <property type="nucleotide sequence ID" value="NZ_LT906454.1"/>
</dbReference>
<name>A0A239X0S7_STRAI</name>
<dbReference type="Proteomes" id="UP000215144">
    <property type="component" value="Chromosome 1"/>
</dbReference>
<dbReference type="KEGG" id="saco:SAME_01077"/>
<dbReference type="AlphaFoldDB" id="A0A239X0S7"/>
<evidence type="ECO:0000313" key="1">
    <source>
        <dbReference type="EMBL" id="SNV40010.1"/>
    </source>
</evidence>
<organism evidence="1 2">
    <name type="scientific">Streptococcus acidominimus</name>
    <dbReference type="NCBI Taxonomy" id="1326"/>
    <lineage>
        <taxon>Bacteria</taxon>
        <taxon>Bacillati</taxon>
        <taxon>Bacillota</taxon>
        <taxon>Bacilli</taxon>
        <taxon>Lactobacillales</taxon>
        <taxon>Streptococcaceae</taxon>
        <taxon>Streptococcus</taxon>
    </lineage>
</organism>
<evidence type="ECO:0000313" key="2">
    <source>
        <dbReference type="Proteomes" id="UP000215144"/>
    </source>
</evidence>